<reference evidence="13 14" key="1">
    <citation type="journal article" date="2011" name="Proc. Natl. Acad. Sci. U.S.A.">
        <title>Evolutionary erosion of yeast sex chromosomes by mating-type switching accidents.</title>
        <authorList>
            <person name="Gordon J.L."/>
            <person name="Armisen D."/>
            <person name="Proux-Wera E."/>
            <person name="Oheigeartaigh S.S."/>
            <person name="Byrne K.P."/>
            <person name="Wolfe K.H."/>
        </authorList>
    </citation>
    <scope>NUCLEOTIDE SEQUENCE [LARGE SCALE GENOMIC DNA]</scope>
    <source>
        <strain evidence="14">ATCC MYA-139 / BCRC 22969 / CBS 8797 / CCRC 22969 / KCTC 17520 / NBRC 10181 / NCYC 3082</strain>
    </source>
</reference>
<evidence type="ECO:0000256" key="7">
    <source>
        <dbReference type="ARBA" id="ARBA00023136"/>
    </source>
</evidence>
<dbReference type="InterPro" id="IPR015720">
    <property type="entry name" value="Emp24-like"/>
</dbReference>
<evidence type="ECO:0000256" key="4">
    <source>
        <dbReference type="ARBA" id="ARBA00022729"/>
    </source>
</evidence>
<feature type="signal peptide" evidence="11">
    <location>
        <begin position="1"/>
        <end position="24"/>
    </location>
</feature>
<dbReference type="HOGENOM" id="CLU_066963_4_2_1"/>
<keyword evidence="3 8" id="KW-0812">Transmembrane</keyword>
<dbReference type="OMA" id="CTISYYF"/>
<organism evidence="13 14">
    <name type="scientific">Huiozyma naganishii (strain ATCC MYA-139 / BCRC 22969 / CBS 8797 / KCTC 17520 / NBRC 10181 / NCYC 3082 / Yp74L-3)</name>
    <name type="common">Yeast</name>
    <name type="synonym">Kazachstania naganishii</name>
    <dbReference type="NCBI Taxonomy" id="1071383"/>
    <lineage>
        <taxon>Eukaryota</taxon>
        <taxon>Fungi</taxon>
        <taxon>Dikarya</taxon>
        <taxon>Ascomycota</taxon>
        <taxon>Saccharomycotina</taxon>
        <taxon>Saccharomycetes</taxon>
        <taxon>Saccharomycetales</taxon>
        <taxon>Saccharomycetaceae</taxon>
        <taxon>Huiozyma</taxon>
    </lineage>
</organism>
<evidence type="ECO:0000313" key="13">
    <source>
        <dbReference type="EMBL" id="CCK72530.1"/>
    </source>
</evidence>
<dbReference type="GO" id="GO:0016020">
    <property type="term" value="C:membrane"/>
    <property type="evidence" value="ECO:0007669"/>
    <property type="project" value="UniProtKB-SubCell"/>
</dbReference>
<reference evidence="14" key="2">
    <citation type="submission" date="2012-08" db="EMBL/GenBank/DDBJ databases">
        <title>Genome sequence of Kazachstania naganishii.</title>
        <authorList>
            <person name="Gordon J.L."/>
            <person name="Armisen D."/>
            <person name="Proux-Wera E."/>
            <person name="OhEigeartaigh S.S."/>
            <person name="Byrne K.P."/>
            <person name="Wolfe K.H."/>
        </authorList>
    </citation>
    <scope>NUCLEOTIDE SEQUENCE [LARGE SCALE GENOMIC DNA]</scope>
    <source>
        <strain evidence="14">ATCC MYA-139 / BCRC 22969 / CBS 8797 / CCRC 22969 / KCTC 17520 / NBRC 10181 / NCYC 3082</strain>
    </source>
</reference>
<evidence type="ECO:0000313" key="14">
    <source>
        <dbReference type="Proteomes" id="UP000006310"/>
    </source>
</evidence>
<evidence type="ECO:0000256" key="8">
    <source>
        <dbReference type="RuleBase" id="RU003827"/>
    </source>
</evidence>
<evidence type="ECO:0000256" key="1">
    <source>
        <dbReference type="ARBA" id="ARBA00004479"/>
    </source>
</evidence>
<keyword evidence="14" id="KW-1185">Reference proteome</keyword>
<dbReference type="Pfam" id="PF01105">
    <property type="entry name" value="EMP24_GP25L"/>
    <property type="match status" value="1"/>
</dbReference>
<accession>J7RCE3</accession>
<feature type="domain" description="GOLD" evidence="12">
    <location>
        <begin position="36"/>
        <end position="178"/>
    </location>
</feature>
<dbReference type="Proteomes" id="UP000006310">
    <property type="component" value="Chromosome 11"/>
</dbReference>
<sequence length="231" mass="26365">MNSRRLLRVAAIAIAVVGCPHAWASPLTFELKGGQRECFYTLTPDVDCDVSYYFAVQQSANNDFKIGYEVFGPDSATEAIIRREGERQGEWGFVAEPKGEYSFCFYDPGHSDKVVDLEITYKCAKQDARDLRRAARKRQKPLGEAPGHDAAEQLQGSLENSVDTIERQLYQLERSMQYYKTRNNRNHDTVQSTERRIAMFSLYGIVLILGMSAAQIAVLQWFFKESRKQKV</sequence>
<evidence type="ECO:0000256" key="6">
    <source>
        <dbReference type="ARBA" id="ARBA00022989"/>
    </source>
</evidence>
<dbReference type="OrthoDB" id="1929172at2759"/>
<dbReference type="STRING" id="1071383.J7RCE3"/>
<evidence type="ECO:0000259" key="12">
    <source>
        <dbReference type="PROSITE" id="PS50866"/>
    </source>
</evidence>
<gene>
    <name evidence="13" type="primary">KNAG0K01670</name>
    <name evidence="13" type="ordered locus">KNAG_0K01670</name>
</gene>
<dbReference type="PROSITE" id="PS50866">
    <property type="entry name" value="GOLD"/>
    <property type="match status" value="1"/>
</dbReference>
<proteinExistence type="inferred from homology"/>
<dbReference type="RefSeq" id="XP_022466775.1">
    <property type="nucleotide sequence ID" value="XM_022610483.1"/>
</dbReference>
<feature type="region of interest" description="Disordered" evidence="9">
    <location>
        <begin position="134"/>
        <end position="154"/>
    </location>
</feature>
<dbReference type="InterPro" id="IPR009038">
    <property type="entry name" value="GOLD_dom"/>
</dbReference>
<protein>
    <recommendedName>
        <fullName evidence="12">GOLD domain-containing protein</fullName>
    </recommendedName>
</protein>
<dbReference type="PROSITE" id="PS51257">
    <property type="entry name" value="PROKAR_LIPOPROTEIN"/>
    <property type="match status" value="1"/>
</dbReference>
<keyword evidence="6 10" id="KW-1133">Transmembrane helix</keyword>
<evidence type="ECO:0000256" key="11">
    <source>
        <dbReference type="SAM" id="SignalP"/>
    </source>
</evidence>
<keyword evidence="5" id="KW-0931">ER-Golgi transport</keyword>
<dbReference type="KEGG" id="kng:KNAG_0K01670"/>
<evidence type="ECO:0000256" key="9">
    <source>
        <dbReference type="SAM" id="MobiDB-lite"/>
    </source>
</evidence>
<evidence type="ECO:0000256" key="3">
    <source>
        <dbReference type="ARBA" id="ARBA00022692"/>
    </source>
</evidence>
<dbReference type="GO" id="GO:0005737">
    <property type="term" value="C:cytoplasm"/>
    <property type="evidence" value="ECO:0007669"/>
    <property type="project" value="GOC"/>
</dbReference>
<dbReference type="SMART" id="SM01190">
    <property type="entry name" value="EMP24_GP25L"/>
    <property type="match status" value="1"/>
</dbReference>
<comment type="similarity">
    <text evidence="2 8">Belongs to the EMP24/GP25L family.</text>
</comment>
<keyword evidence="5" id="KW-0813">Transport</keyword>
<evidence type="ECO:0000256" key="10">
    <source>
        <dbReference type="SAM" id="Phobius"/>
    </source>
</evidence>
<dbReference type="eggNOG" id="KOG1693">
    <property type="taxonomic scope" value="Eukaryota"/>
</dbReference>
<keyword evidence="4 11" id="KW-0732">Signal</keyword>
<dbReference type="EMBL" id="HE978324">
    <property type="protein sequence ID" value="CCK72530.1"/>
    <property type="molecule type" value="Genomic_DNA"/>
</dbReference>
<feature type="chain" id="PRO_5003796968" description="GOLD domain-containing protein" evidence="11">
    <location>
        <begin position="25"/>
        <end position="231"/>
    </location>
</feature>
<comment type="subcellular location">
    <subcellularLocation>
        <location evidence="1 8">Membrane</location>
        <topology evidence="1 8">Single-pass type I membrane protein</topology>
    </subcellularLocation>
</comment>
<evidence type="ECO:0000256" key="5">
    <source>
        <dbReference type="ARBA" id="ARBA00022892"/>
    </source>
</evidence>
<feature type="transmembrane region" description="Helical" evidence="10">
    <location>
        <begin position="200"/>
        <end position="223"/>
    </location>
</feature>
<dbReference type="PANTHER" id="PTHR22811">
    <property type="entry name" value="TRANSMEMBRANE EMP24 DOMAIN-CONTAINING PROTEIN"/>
    <property type="match status" value="1"/>
</dbReference>
<dbReference type="GO" id="GO:0006888">
    <property type="term" value="P:endoplasmic reticulum to Golgi vesicle-mediated transport"/>
    <property type="evidence" value="ECO:0007669"/>
    <property type="project" value="UniProtKB-ARBA"/>
</dbReference>
<evidence type="ECO:0000256" key="2">
    <source>
        <dbReference type="ARBA" id="ARBA00007104"/>
    </source>
</evidence>
<keyword evidence="7 10" id="KW-0472">Membrane</keyword>
<dbReference type="GeneID" id="34528297"/>
<name>J7RCE3_HUIN7</name>
<dbReference type="AlphaFoldDB" id="J7RCE3"/>